<proteinExistence type="predicted"/>
<name>A0A0E9SFV5_ANGAN</name>
<reference evidence="1" key="2">
    <citation type="journal article" date="2015" name="Fish Shellfish Immunol.">
        <title>Early steps in the European eel (Anguilla anguilla)-Vibrio vulnificus interaction in the gills: Role of the RtxA13 toxin.</title>
        <authorList>
            <person name="Callol A."/>
            <person name="Pajuelo D."/>
            <person name="Ebbesson L."/>
            <person name="Teles M."/>
            <person name="MacKenzie S."/>
            <person name="Amaro C."/>
        </authorList>
    </citation>
    <scope>NUCLEOTIDE SEQUENCE</scope>
</reference>
<organism evidence="1">
    <name type="scientific">Anguilla anguilla</name>
    <name type="common">European freshwater eel</name>
    <name type="synonym">Muraena anguilla</name>
    <dbReference type="NCBI Taxonomy" id="7936"/>
    <lineage>
        <taxon>Eukaryota</taxon>
        <taxon>Metazoa</taxon>
        <taxon>Chordata</taxon>
        <taxon>Craniata</taxon>
        <taxon>Vertebrata</taxon>
        <taxon>Euteleostomi</taxon>
        <taxon>Actinopterygii</taxon>
        <taxon>Neopterygii</taxon>
        <taxon>Teleostei</taxon>
        <taxon>Anguilliformes</taxon>
        <taxon>Anguillidae</taxon>
        <taxon>Anguilla</taxon>
    </lineage>
</organism>
<protein>
    <submittedName>
        <fullName evidence="1">Uncharacterized protein</fullName>
    </submittedName>
</protein>
<dbReference type="AlphaFoldDB" id="A0A0E9SFV5"/>
<reference evidence="1" key="1">
    <citation type="submission" date="2014-11" db="EMBL/GenBank/DDBJ databases">
        <authorList>
            <person name="Amaro Gonzalez C."/>
        </authorList>
    </citation>
    <scope>NUCLEOTIDE SEQUENCE</scope>
</reference>
<evidence type="ECO:0000313" key="1">
    <source>
        <dbReference type="EMBL" id="JAH40142.1"/>
    </source>
</evidence>
<sequence length="44" mass="5088">MQTLSTAYLFSKPKDVLNTAFSKNRIYIHVSLIEAISRQNIHTH</sequence>
<accession>A0A0E9SFV5</accession>
<dbReference type="EMBL" id="GBXM01068435">
    <property type="protein sequence ID" value="JAH40142.1"/>
    <property type="molecule type" value="Transcribed_RNA"/>
</dbReference>